<keyword evidence="2 6" id="KW-0805">Transcription regulation</keyword>
<dbReference type="InterPro" id="IPR007630">
    <property type="entry name" value="RNA_pol_sigma70_r4"/>
</dbReference>
<protein>
    <recommendedName>
        <fullName evidence="6">RNA polymerase sigma factor</fullName>
    </recommendedName>
</protein>
<gene>
    <name evidence="9" type="ORF">FE251_14120</name>
</gene>
<evidence type="ECO:0000313" key="9">
    <source>
        <dbReference type="EMBL" id="QDB80388.1"/>
    </source>
</evidence>
<dbReference type="InterPro" id="IPR039425">
    <property type="entry name" value="RNA_pol_sigma-70-like"/>
</dbReference>
<keyword evidence="4 6" id="KW-0238">DNA-binding</keyword>
<dbReference type="Pfam" id="PF04542">
    <property type="entry name" value="Sigma70_r2"/>
    <property type="match status" value="1"/>
</dbReference>
<evidence type="ECO:0000256" key="5">
    <source>
        <dbReference type="ARBA" id="ARBA00023163"/>
    </source>
</evidence>
<dbReference type="InterPro" id="IPR007627">
    <property type="entry name" value="RNA_pol_sigma70_r2"/>
</dbReference>
<dbReference type="InterPro" id="IPR036388">
    <property type="entry name" value="WH-like_DNA-bd_sf"/>
</dbReference>
<dbReference type="EMBL" id="CP040899">
    <property type="protein sequence ID" value="QDB80388.1"/>
    <property type="molecule type" value="Genomic_DNA"/>
</dbReference>
<feature type="domain" description="RNA polymerase sigma-70 region 4" evidence="8">
    <location>
        <begin position="119"/>
        <end position="167"/>
    </location>
</feature>
<keyword evidence="5 6" id="KW-0804">Transcription</keyword>
<evidence type="ECO:0000313" key="10">
    <source>
        <dbReference type="Proteomes" id="UP000313948"/>
    </source>
</evidence>
<evidence type="ECO:0000256" key="1">
    <source>
        <dbReference type="ARBA" id="ARBA00010641"/>
    </source>
</evidence>
<dbReference type="InterPro" id="IPR014284">
    <property type="entry name" value="RNA_pol_sigma-70_dom"/>
</dbReference>
<evidence type="ECO:0000259" key="7">
    <source>
        <dbReference type="Pfam" id="PF04542"/>
    </source>
</evidence>
<keyword evidence="10" id="KW-1185">Reference proteome</keyword>
<evidence type="ECO:0000256" key="4">
    <source>
        <dbReference type="ARBA" id="ARBA00023125"/>
    </source>
</evidence>
<proteinExistence type="inferred from homology"/>
<accession>A0ABX5VQB8</accession>
<reference evidence="9 10" key="1">
    <citation type="submission" date="2019-05" db="EMBL/GenBank/DDBJ databases">
        <title>Georgenia *** sp. nov., and Georgenia *** sp. nov., isolated from the intestinal contents of plateau pika (Ochotona curzoniae) in the Qinghai-Tibet plateau of China.</title>
        <authorList>
            <person name="Tian Z."/>
        </authorList>
    </citation>
    <scope>NUCLEOTIDE SEQUENCE [LARGE SCALE GENOMIC DNA]</scope>
    <source>
        <strain evidence="9 10">Z294</strain>
    </source>
</reference>
<name>A0ABX5VQB8_9MICO</name>
<dbReference type="PANTHER" id="PTHR43133">
    <property type="entry name" value="RNA POLYMERASE ECF-TYPE SIGMA FACTO"/>
    <property type="match status" value="1"/>
</dbReference>
<dbReference type="RefSeq" id="WP_139073344.1">
    <property type="nucleotide sequence ID" value="NZ_CP040899.1"/>
</dbReference>
<dbReference type="PANTHER" id="PTHR43133:SF62">
    <property type="entry name" value="RNA POLYMERASE SIGMA FACTOR SIGZ"/>
    <property type="match status" value="1"/>
</dbReference>
<dbReference type="NCBIfam" id="TIGR02937">
    <property type="entry name" value="sigma70-ECF"/>
    <property type="match status" value="1"/>
</dbReference>
<sequence>MTEPEVLGVRFRDGTPDAVRHVYEQYSAMVYSLALRALRNTADAEDVTQQVFVNAWRSRHRFDPERAPIGAWLAGITRNAVAEAHRRRFRDRGALGEAPELGEPDRTEEIVDQVLVAQALSDLGPPQQDVLELAFFEHLTHTEIAERMDLPLGTVKSHITRGLRRMRTRMEEGRHASR</sequence>
<keyword evidence="3 6" id="KW-0731">Sigma factor</keyword>
<dbReference type="SUPFAM" id="SSF88659">
    <property type="entry name" value="Sigma3 and sigma4 domains of RNA polymerase sigma factors"/>
    <property type="match status" value="1"/>
</dbReference>
<evidence type="ECO:0000259" key="8">
    <source>
        <dbReference type="Pfam" id="PF04545"/>
    </source>
</evidence>
<dbReference type="Gene3D" id="1.10.1740.10">
    <property type="match status" value="1"/>
</dbReference>
<dbReference type="CDD" id="cd06171">
    <property type="entry name" value="Sigma70_r4"/>
    <property type="match status" value="1"/>
</dbReference>
<dbReference type="Pfam" id="PF04545">
    <property type="entry name" value="Sigma70_r4"/>
    <property type="match status" value="1"/>
</dbReference>
<dbReference type="PROSITE" id="PS01063">
    <property type="entry name" value="SIGMA70_ECF"/>
    <property type="match status" value="1"/>
</dbReference>
<dbReference type="Gene3D" id="1.10.10.10">
    <property type="entry name" value="Winged helix-like DNA-binding domain superfamily/Winged helix DNA-binding domain"/>
    <property type="match status" value="1"/>
</dbReference>
<evidence type="ECO:0000256" key="2">
    <source>
        <dbReference type="ARBA" id="ARBA00023015"/>
    </source>
</evidence>
<dbReference type="InterPro" id="IPR013325">
    <property type="entry name" value="RNA_pol_sigma_r2"/>
</dbReference>
<evidence type="ECO:0000256" key="3">
    <source>
        <dbReference type="ARBA" id="ARBA00023082"/>
    </source>
</evidence>
<feature type="domain" description="RNA polymerase sigma-70 region 2" evidence="7">
    <location>
        <begin position="23"/>
        <end position="88"/>
    </location>
</feature>
<evidence type="ECO:0000256" key="6">
    <source>
        <dbReference type="RuleBase" id="RU000716"/>
    </source>
</evidence>
<dbReference type="InterPro" id="IPR013324">
    <property type="entry name" value="RNA_pol_sigma_r3/r4-like"/>
</dbReference>
<dbReference type="InterPro" id="IPR000838">
    <property type="entry name" value="RNA_pol_sigma70_ECF_CS"/>
</dbReference>
<dbReference type="Proteomes" id="UP000313948">
    <property type="component" value="Chromosome"/>
</dbReference>
<organism evidence="9 10">
    <name type="scientific">Georgenia wutianyii</name>
    <dbReference type="NCBI Taxonomy" id="2585135"/>
    <lineage>
        <taxon>Bacteria</taxon>
        <taxon>Bacillati</taxon>
        <taxon>Actinomycetota</taxon>
        <taxon>Actinomycetes</taxon>
        <taxon>Micrococcales</taxon>
        <taxon>Bogoriellaceae</taxon>
        <taxon>Georgenia</taxon>
    </lineage>
</organism>
<dbReference type="SUPFAM" id="SSF88946">
    <property type="entry name" value="Sigma2 domain of RNA polymerase sigma factors"/>
    <property type="match status" value="1"/>
</dbReference>
<comment type="similarity">
    <text evidence="1 6">Belongs to the sigma-70 factor family. ECF subfamily.</text>
</comment>